<gene>
    <name evidence="1" type="ORF">D1970_11940</name>
</gene>
<sequence length="189" mass="22064">MKSGQKESLDEYEVNPFTMIILPYQYGSKTFSRIYEFEDDYISPLKPIDIIKKSCQYFGSSYEGRKDGARDLTGITHKVPIIIDPHNSIYFLPTTSPSNPNCIWVSHEHVLNHKKIDSRHTYVTFRNKQSITLPVSFRSFENQLLRTALLKTRMMERMKETERRAVYLFQGPKYSQNSSAGMVSEIYKD</sequence>
<dbReference type="Pfam" id="PF06338">
    <property type="entry name" value="ComK"/>
    <property type="match status" value="1"/>
</dbReference>
<organism evidence="1 2">
    <name type="scientific">Mesobacillus zeae</name>
    <dbReference type="NCBI Taxonomy" id="1917180"/>
    <lineage>
        <taxon>Bacteria</taxon>
        <taxon>Bacillati</taxon>
        <taxon>Bacillota</taxon>
        <taxon>Bacilli</taxon>
        <taxon>Bacillales</taxon>
        <taxon>Bacillaceae</taxon>
        <taxon>Mesobacillus</taxon>
    </lineage>
</organism>
<dbReference type="InterPro" id="IPR010461">
    <property type="entry name" value="ComK"/>
</dbReference>
<evidence type="ECO:0000313" key="2">
    <source>
        <dbReference type="Proteomes" id="UP000265816"/>
    </source>
</evidence>
<accession>A0A398B426</accession>
<dbReference type="OrthoDB" id="2417337at2"/>
<dbReference type="RefSeq" id="WP_119113100.1">
    <property type="nucleotide sequence ID" value="NZ_CBCSEO010000001.1"/>
</dbReference>
<dbReference type="EMBL" id="QWVT01000019">
    <property type="protein sequence ID" value="RID84597.1"/>
    <property type="molecule type" value="Genomic_DNA"/>
</dbReference>
<comment type="caution">
    <text evidence="1">The sequence shown here is derived from an EMBL/GenBank/DDBJ whole genome shotgun (WGS) entry which is preliminary data.</text>
</comment>
<reference evidence="1 2" key="1">
    <citation type="submission" date="2018-08" db="EMBL/GenBank/DDBJ databases">
        <title>Bacillus jemisoniae sp. nov., Bacillus chryseoplanitiae sp. nov., Bacillus resnikiae sp. nov., and Bacillus frankliniae sp. nov., isolated from Viking spacecraft and associated surfaces.</title>
        <authorList>
            <person name="Seuylemezian A."/>
            <person name="Vaishampayan P."/>
        </authorList>
    </citation>
    <scope>NUCLEOTIDE SEQUENCE [LARGE SCALE GENOMIC DNA]</scope>
    <source>
        <strain evidence="1 2">JJ-247</strain>
    </source>
</reference>
<proteinExistence type="predicted"/>
<dbReference type="GO" id="GO:0030420">
    <property type="term" value="P:establishment of competence for transformation"/>
    <property type="evidence" value="ECO:0007669"/>
    <property type="project" value="InterPro"/>
</dbReference>
<protein>
    <submittedName>
        <fullName evidence="1">Transcriptional regulator</fullName>
    </submittedName>
</protein>
<dbReference type="PIRSF" id="PIRSF011560">
    <property type="entry name" value="ComK"/>
    <property type="match status" value="1"/>
</dbReference>
<keyword evidence="2" id="KW-1185">Reference proteome</keyword>
<evidence type="ECO:0000313" key="1">
    <source>
        <dbReference type="EMBL" id="RID84597.1"/>
    </source>
</evidence>
<dbReference type="AlphaFoldDB" id="A0A398B426"/>
<dbReference type="Proteomes" id="UP000265816">
    <property type="component" value="Unassembled WGS sequence"/>
</dbReference>
<name>A0A398B426_9BACI</name>